<evidence type="ECO:0000256" key="6">
    <source>
        <dbReference type="SAM" id="MobiDB-lite"/>
    </source>
</evidence>
<dbReference type="Gene3D" id="1.10.10.10">
    <property type="entry name" value="Winged helix-like DNA-binding domain superfamily/Winged helix DNA-binding domain"/>
    <property type="match status" value="1"/>
</dbReference>
<reference evidence="9 10" key="2">
    <citation type="submission" date="2018-11" db="EMBL/GenBank/DDBJ databases">
        <authorList>
            <consortium name="Pathogen Informatics"/>
        </authorList>
    </citation>
    <scope>NUCLEOTIDE SEQUENCE [LARGE SCALE GENOMIC DNA]</scope>
</reference>
<dbReference type="GO" id="GO:0005634">
    <property type="term" value="C:nucleus"/>
    <property type="evidence" value="ECO:0007669"/>
    <property type="project" value="UniProtKB-SubCell"/>
</dbReference>
<dbReference type="GO" id="GO:0031492">
    <property type="term" value="F:nucleosomal DNA binding"/>
    <property type="evidence" value="ECO:0007669"/>
    <property type="project" value="TreeGrafter"/>
</dbReference>
<evidence type="ECO:0000256" key="3">
    <source>
        <dbReference type="ARBA" id="ARBA00022454"/>
    </source>
</evidence>
<dbReference type="GO" id="GO:0003690">
    <property type="term" value="F:double-stranded DNA binding"/>
    <property type="evidence" value="ECO:0007669"/>
    <property type="project" value="TreeGrafter"/>
</dbReference>
<proteinExistence type="predicted"/>
<evidence type="ECO:0000313" key="9">
    <source>
        <dbReference type="EMBL" id="VDN34953.1"/>
    </source>
</evidence>
<organism evidence="11">
    <name type="scientific">Gongylonema pulchrum</name>
    <dbReference type="NCBI Taxonomy" id="637853"/>
    <lineage>
        <taxon>Eukaryota</taxon>
        <taxon>Metazoa</taxon>
        <taxon>Ecdysozoa</taxon>
        <taxon>Nematoda</taxon>
        <taxon>Chromadorea</taxon>
        <taxon>Rhabditida</taxon>
        <taxon>Spirurina</taxon>
        <taxon>Spiruromorpha</taxon>
        <taxon>Spiruroidea</taxon>
        <taxon>Gongylonematidae</taxon>
        <taxon>Gongylonema</taxon>
    </lineage>
</organism>
<dbReference type="Proteomes" id="UP000271098">
    <property type="component" value="Unassembled WGS sequence"/>
</dbReference>
<dbReference type="GO" id="GO:0030261">
    <property type="term" value="P:chromosome condensation"/>
    <property type="evidence" value="ECO:0007669"/>
    <property type="project" value="TreeGrafter"/>
</dbReference>
<evidence type="ECO:0000259" key="8">
    <source>
        <dbReference type="PROSITE" id="PS51504"/>
    </source>
</evidence>
<dbReference type="SUPFAM" id="SSF46785">
    <property type="entry name" value="Winged helix' DNA-binding domain"/>
    <property type="match status" value="1"/>
</dbReference>
<keyword evidence="7" id="KW-0472">Membrane</keyword>
<dbReference type="GO" id="GO:0006334">
    <property type="term" value="P:nucleosome assembly"/>
    <property type="evidence" value="ECO:0007669"/>
    <property type="project" value="InterPro"/>
</dbReference>
<feature type="compositionally biased region" description="Basic residues" evidence="6">
    <location>
        <begin position="36"/>
        <end position="45"/>
    </location>
</feature>
<dbReference type="OrthoDB" id="1110759at2759"/>
<dbReference type="PANTHER" id="PTHR11467:SF36">
    <property type="entry name" value="HISTONE 24-RELATED"/>
    <property type="match status" value="1"/>
</dbReference>
<keyword evidence="4" id="KW-0238">DNA-binding</keyword>
<keyword evidence="10" id="KW-1185">Reference proteome</keyword>
<dbReference type="AlphaFoldDB" id="A0A183EG50"/>
<evidence type="ECO:0000313" key="11">
    <source>
        <dbReference type="WBParaSite" id="GPUH_0001996601-mRNA-1"/>
    </source>
</evidence>
<feature type="transmembrane region" description="Helical" evidence="7">
    <location>
        <begin position="124"/>
        <end position="145"/>
    </location>
</feature>
<accession>A0A183EG50</accession>
<dbReference type="EMBL" id="UYRT01089463">
    <property type="protein sequence ID" value="VDN34953.1"/>
    <property type="molecule type" value="Genomic_DNA"/>
</dbReference>
<dbReference type="PANTHER" id="PTHR11467">
    <property type="entry name" value="HISTONE H1"/>
    <property type="match status" value="1"/>
</dbReference>
<protein>
    <submittedName>
        <fullName evidence="11">H15 domain-containing protein</fullName>
    </submittedName>
</protein>
<evidence type="ECO:0000256" key="2">
    <source>
        <dbReference type="ARBA" id="ARBA00004286"/>
    </source>
</evidence>
<evidence type="ECO:0000256" key="4">
    <source>
        <dbReference type="ARBA" id="ARBA00023125"/>
    </source>
</evidence>
<keyword evidence="5" id="KW-0539">Nucleus</keyword>
<dbReference type="SMART" id="SM00526">
    <property type="entry name" value="H15"/>
    <property type="match status" value="1"/>
</dbReference>
<dbReference type="PROSITE" id="PS51504">
    <property type="entry name" value="H15"/>
    <property type="match status" value="1"/>
</dbReference>
<gene>
    <name evidence="9" type="ORF">GPUH_LOCUS19944</name>
</gene>
<feature type="region of interest" description="Disordered" evidence="6">
    <location>
        <begin position="1"/>
        <end position="60"/>
    </location>
</feature>
<comment type="subcellular location">
    <subcellularLocation>
        <location evidence="2">Chromosome</location>
    </subcellularLocation>
    <subcellularLocation>
        <location evidence="1">Nucleus</location>
    </subcellularLocation>
</comment>
<evidence type="ECO:0000256" key="5">
    <source>
        <dbReference type="ARBA" id="ARBA00023242"/>
    </source>
</evidence>
<feature type="domain" description="H15" evidence="8">
    <location>
        <begin position="55"/>
        <end position="148"/>
    </location>
</feature>
<dbReference type="InterPro" id="IPR036388">
    <property type="entry name" value="WH-like_DNA-bd_sf"/>
</dbReference>
<dbReference type="GO" id="GO:0045910">
    <property type="term" value="P:negative regulation of DNA recombination"/>
    <property type="evidence" value="ECO:0007669"/>
    <property type="project" value="TreeGrafter"/>
</dbReference>
<dbReference type="WBParaSite" id="GPUH_0001996601-mRNA-1">
    <property type="protein sequence ID" value="GPUH_0001996601-mRNA-1"/>
    <property type="gene ID" value="GPUH_0001996601"/>
</dbReference>
<feature type="compositionally biased region" description="Low complexity" evidence="6">
    <location>
        <begin position="15"/>
        <end position="30"/>
    </location>
</feature>
<keyword evidence="7" id="KW-1133">Transmembrane helix</keyword>
<dbReference type="CDD" id="cd00073">
    <property type="entry name" value="H15"/>
    <property type="match status" value="1"/>
</dbReference>
<dbReference type="Pfam" id="PF00538">
    <property type="entry name" value="Linker_histone"/>
    <property type="match status" value="1"/>
</dbReference>
<name>A0A183EG50_9BILA</name>
<evidence type="ECO:0000256" key="7">
    <source>
        <dbReference type="SAM" id="Phobius"/>
    </source>
</evidence>
<keyword evidence="7" id="KW-0812">Transmembrane</keyword>
<evidence type="ECO:0000256" key="1">
    <source>
        <dbReference type="ARBA" id="ARBA00004123"/>
    </source>
</evidence>
<dbReference type="GO" id="GO:0000786">
    <property type="term" value="C:nucleosome"/>
    <property type="evidence" value="ECO:0007669"/>
    <property type="project" value="InterPro"/>
</dbReference>
<keyword evidence="3" id="KW-0158">Chromosome</keyword>
<evidence type="ECO:0000313" key="10">
    <source>
        <dbReference type="Proteomes" id="UP000271098"/>
    </source>
</evidence>
<sequence length="148" mass="16311">MSETKASEAVTASDPAAPTTAPAAPTPKQKSGGGTQKKKATKHPRTGTAKHAAASHPPYGAMIKGALKSLNDRKGSSRAAIFKYIMQHYNLGGNVAAVCCFPEICTNRPSHRGFFFIQFHLNRLFSVFVFSSFFFYLFYLNFFLYDFI</sequence>
<dbReference type="InterPro" id="IPR036390">
    <property type="entry name" value="WH_DNA-bd_sf"/>
</dbReference>
<dbReference type="InterPro" id="IPR005818">
    <property type="entry name" value="Histone_H1/H5_H15"/>
</dbReference>
<reference evidence="11" key="1">
    <citation type="submission" date="2016-06" db="UniProtKB">
        <authorList>
            <consortium name="WormBaseParasite"/>
        </authorList>
    </citation>
    <scope>IDENTIFICATION</scope>
</reference>